<feature type="region of interest" description="Disordered" evidence="10">
    <location>
        <begin position="571"/>
        <end position="624"/>
    </location>
</feature>
<feature type="compositionally biased region" description="Basic and acidic residues" evidence="10">
    <location>
        <begin position="2002"/>
        <end position="2054"/>
    </location>
</feature>
<feature type="compositionally biased region" description="Acidic residues" evidence="10">
    <location>
        <begin position="1430"/>
        <end position="1442"/>
    </location>
</feature>
<feature type="compositionally biased region" description="Low complexity" evidence="10">
    <location>
        <begin position="2258"/>
        <end position="2293"/>
    </location>
</feature>
<keyword evidence="13" id="KW-1185">Reference proteome</keyword>
<dbReference type="PANTHER" id="PTHR12196:SF2">
    <property type="entry name" value="DIPHTHINE--AMMONIA LIGASE"/>
    <property type="match status" value="1"/>
</dbReference>
<dbReference type="Gene3D" id="3.90.1490.10">
    <property type="entry name" value="putative n-type atp pyrophosphatase, domain 2"/>
    <property type="match status" value="1"/>
</dbReference>
<feature type="compositionally biased region" description="Basic and acidic residues" evidence="10">
    <location>
        <begin position="1799"/>
        <end position="1813"/>
    </location>
</feature>
<comment type="pathway">
    <text evidence="1">Protein modification; peptidyl-diphthamide biosynthesis.</text>
</comment>
<reference evidence="12 13" key="1">
    <citation type="journal article" date="2017" name="Int. J. Parasitol.">
        <title>The genome of the protozoan parasite Cystoisospora suis and a reverse vaccinology approach to identify vaccine candidates.</title>
        <authorList>
            <person name="Palmieri N."/>
            <person name="Shrestha A."/>
            <person name="Ruttkowski B."/>
            <person name="Beck T."/>
            <person name="Vogl C."/>
            <person name="Tomley F."/>
            <person name="Blake D.P."/>
            <person name="Joachim A."/>
        </authorList>
    </citation>
    <scope>NUCLEOTIDE SEQUENCE [LARGE SCALE GENOMIC DNA]</scope>
    <source>
        <strain evidence="12 13">Wien I</strain>
    </source>
</reference>
<feature type="region of interest" description="Disordered" evidence="10">
    <location>
        <begin position="75"/>
        <end position="94"/>
    </location>
</feature>
<name>A0A2C6LIB2_9APIC</name>
<feature type="compositionally biased region" description="Basic and acidic residues" evidence="10">
    <location>
        <begin position="1543"/>
        <end position="1555"/>
    </location>
</feature>
<feature type="compositionally biased region" description="Basic and acidic residues" evidence="10">
    <location>
        <begin position="1650"/>
        <end position="1668"/>
    </location>
</feature>
<evidence type="ECO:0000256" key="7">
    <source>
        <dbReference type="ARBA" id="ARBA00029814"/>
    </source>
</evidence>
<dbReference type="GeneID" id="94423521"/>
<dbReference type="FunFam" id="3.40.50.620:FF:000145">
    <property type="entry name" value="ATP-binding domain containing protein"/>
    <property type="match status" value="1"/>
</dbReference>
<evidence type="ECO:0000259" key="11">
    <source>
        <dbReference type="Pfam" id="PF01902"/>
    </source>
</evidence>
<feature type="compositionally biased region" description="Basic and acidic residues" evidence="10">
    <location>
        <begin position="1930"/>
        <end position="1973"/>
    </location>
</feature>
<feature type="compositionally biased region" description="Basic and acidic residues" evidence="10">
    <location>
        <begin position="1339"/>
        <end position="1390"/>
    </location>
</feature>
<feature type="region of interest" description="Disordered" evidence="10">
    <location>
        <begin position="2117"/>
        <end position="2159"/>
    </location>
</feature>
<protein>
    <recommendedName>
        <fullName evidence="3">Diphthine--ammonia ligase</fullName>
        <ecNumber evidence="2">6.3.1.14</ecNumber>
    </recommendedName>
    <alternativeName>
        <fullName evidence="7">Diphthamide synthase</fullName>
    </alternativeName>
    <alternativeName>
        <fullName evidence="8">Diphthamide synthetase</fullName>
    </alternativeName>
</protein>
<evidence type="ECO:0000256" key="8">
    <source>
        <dbReference type="ARBA" id="ARBA00031552"/>
    </source>
</evidence>
<feature type="region of interest" description="Disordered" evidence="10">
    <location>
        <begin position="208"/>
        <end position="229"/>
    </location>
</feature>
<feature type="compositionally biased region" description="Low complexity" evidence="10">
    <location>
        <begin position="2331"/>
        <end position="2347"/>
    </location>
</feature>
<dbReference type="EC" id="6.3.1.14" evidence="2"/>
<gene>
    <name evidence="12" type="ORF">CSUI_000076</name>
</gene>
<feature type="compositionally biased region" description="Basic and acidic residues" evidence="10">
    <location>
        <begin position="824"/>
        <end position="835"/>
    </location>
</feature>
<feature type="region of interest" description="Disordered" evidence="10">
    <location>
        <begin position="271"/>
        <end position="302"/>
    </location>
</feature>
<feature type="region of interest" description="Disordered" evidence="10">
    <location>
        <begin position="1139"/>
        <end position="1159"/>
    </location>
</feature>
<feature type="region of interest" description="Disordered" evidence="10">
    <location>
        <begin position="1918"/>
        <end position="2101"/>
    </location>
</feature>
<feature type="region of interest" description="Disordered" evidence="10">
    <location>
        <begin position="913"/>
        <end position="945"/>
    </location>
</feature>
<dbReference type="InterPro" id="IPR014729">
    <property type="entry name" value="Rossmann-like_a/b/a_fold"/>
</dbReference>
<feature type="compositionally biased region" description="Basic residues" evidence="10">
    <location>
        <begin position="212"/>
        <end position="222"/>
    </location>
</feature>
<dbReference type="Gene3D" id="3.40.50.620">
    <property type="entry name" value="HUPs"/>
    <property type="match status" value="1"/>
</dbReference>
<dbReference type="GO" id="GO:0005524">
    <property type="term" value="F:ATP binding"/>
    <property type="evidence" value="ECO:0007669"/>
    <property type="project" value="UniProtKB-KW"/>
</dbReference>
<proteinExistence type="predicted"/>
<dbReference type="FunFam" id="3.90.1490.10:FF:000001">
    <property type="entry name" value="Diphthine--ammonia ligase"/>
    <property type="match status" value="1"/>
</dbReference>
<sequence length="2412" mass="266361">MSELSLRCIMEPCIFPASAHSHPGCYHSLHLISPLLDLPIRSSYSPSYCHTSPASYHARPLPAISSACSTSFSPSSIPPSSQAPSRPPSEWDSLKQWHPSGSPLSLAPCSSSLRSFSSSLSSCYFIKRRSPHPRIAAHVSGRPHQSPAATTIRPCPASISPSPSVVSSSFHQPPLPLSGRLYDAGLSLSPSSPHSSSAFVSMSPSISTFHHDHQHHRHHRSSSQRPCCLSPSSPSSSVVPLPCSSFSALTSPLSPPSYSCSSSTIPHSSMSFSSSPSTSPTPPTGVGSPSSFIPSTSSSSPKPLSRCAISFNPSSSSSSLDFVGLISGGKDSIYSIHVALSLGHRLVAVAALRPPPQIVEADSFMFQSIGTELVEEIAKCLQVPLVVATVKGKPLATSTLNYDQTEGDEVEDLADLLQQVKKQFPSVSGVSAGAILSDYQRLRVEHVCHRLKLLPLFYLWHRDQEKLLQEMALWGLDAVVVKTAAWGLGKQHLGKTIRYLAPQLKKLHKDIGLHQCGEGGEYETLVVDCPRFEKEAIFIEKWRYLVHCEDAYAPVLLLQARKWRRRPKALHSLPGGCRSPSSSALSPDGSLPCGGKEGRSVTLVEEKEEQGERRNWNEGEEDQDAERKIAIEREKISHLAVVDQPSRRYVTAAEAAAETAERAIRRGVQDEEDDEAAESDGNVGEIVYEKPSEASEIDQETSETEDRPHPLPLPHRFREEEPQELNKSDVLKVSSSFPDVMNLPCSSCSSSCSSSPPTVSSSSSSLRSACKPCSFLRDLISLRFYISPKMRHTASYCVRLYSQSLFSSPPGGFEGVSTRVSAPGEDRSFKTNKEEKEEENEDTRQRQIPSVHVADENKQKDVDANHNVRGSSSSSSPGVLSIESSSSVYTASHSAASSSSVIPVTIAQSPEGCSLSLSRRSLVSEESRDTQGSERETSLVGEKEKLNDKTRPSFLIKGRKAGHRLFLDVYLASPTNLDSLHEDTPSSSLSSSTLTRRPDPSSLPSPPPPRSHLFLSRKSYLSDLLPLIIKTLRYLLSIEEEDEAANRKRFLPLGHVVLLVASSTEEEEEVAQHLLAKLGEVTVHPYTVTSLGLPSLSASVEGQFRLWFRLLIETTATEEEEIRVNEKTETHTRVVVAPERRDDQEESKVGKGSDMPKDTFESLKRRKKNHHVTCFYSSSPSWFFTPFHSPLSSSPSSCTTVATHLRPEQSFVTRSLNLWVPAIDVVPRRVSLSSGQFCLNPPTLKASPISSSSLSSSSLISSQSVGAVSGLSSSSLPPPLQCCQVLKCLGHRRILNPPQADGEAFLSCGTTCRELFLVGDVPGRIPHSNLLPGFPSLSLDERRDASRKEREGTRWNSHERKGGPEQQEERCEKMKERAHSVREQEGERHGVLPASDRVAESFALQVLFACRNLQQTLRLAGAPAFQVSKEEEEEGEYEEEEKEVDKVQDGENEETEDEDDQDEDEEGEEEEEKDEKNEMILSCYPPPLVFAFVSVPHVHCDALSAQCLFSSSSSFSSSPPLSHTSQPSELSGSQNMLPPQEEDQGKRERKNTEERTIVMNMERMQISKKEEKHVKREDSILLEREDNMYRDEVSPVYERLHSIRNPPEEPRGSLLEAVRMQIQTHLSEDILTAYKQKQDKEPSRRRRKKASESCSRDGENAGRDESHHFLHSPHRLCTSCFLCSSSSILPMRRPPSSPLGATPPHTSHTSSSSSFSLPLQPPKDNVSFPSPPSSPPSSQNLLLLPPSSSSASLSFPGNCQSLILPSTLVVPLLVKSVQGGGHVSLWPLGVLGRKRQHQGEEYREEEKEGEKKKQGNSGLRRRISVEEKKDEGIGIYTRESPKETAFAELPWPFGRRFSGCAFSSSYFGVHEVQSFESEKSSEEEEDDRIGGRRRKREGKNVRGSQVASWLVLPGGRARGHWSRRVGLMPGEERDMELHVKNDEENRSHRKGEEEKEGRQSDDGDEGHMKEKVELGAAERIPRSVGGQAQGRKQEDGNEPQDQEERRETGGENKNKSIEKRGSASSTRREDVCPEKNTRHSSDSRSRSNDNTERKAWRKERRSPRKDSRGCFIVTTEITAQLGEEMSVVSDPVREDESSRHAAADWAAAVITLGRYGKSPNGLCQPEKTSQQRGASKDKEEEEDDDGLDDRNATNDRLEEQRNRRGVVDIAHEGCNVKEASCRYLNEKMIARHQQRGGEEEDPMNVLVEAIVHGLEVLRRCTGKEDEENEDCILYVLYVVSLDACISSRDQRHPSRETPPVSSSDRSSDSYSSSSSLLSPDPAGPSSCTRTTTTPTRCLHRGVAWEKSFLTWLRRALRSRGDSDTTAKGRYLPASKSSRSASSLSPTHAPVPTPSPSSSLSRSLFTKVICKETEEEEGIEEEEECPFPVFFLPTLGLEGEGTYAQAVLVMGGR</sequence>
<feature type="compositionally biased region" description="Low complexity" evidence="10">
    <location>
        <begin position="985"/>
        <end position="995"/>
    </location>
</feature>
<dbReference type="GO" id="GO:0017183">
    <property type="term" value="P:protein histidyl modification to diphthamide"/>
    <property type="evidence" value="ECO:0007669"/>
    <property type="project" value="TreeGrafter"/>
</dbReference>
<dbReference type="CDD" id="cd01994">
    <property type="entry name" value="AANH_PF0828-like"/>
    <property type="match status" value="1"/>
</dbReference>
<evidence type="ECO:0000256" key="5">
    <source>
        <dbReference type="ARBA" id="ARBA00022741"/>
    </source>
</evidence>
<dbReference type="Proteomes" id="UP000221165">
    <property type="component" value="Unassembled WGS sequence"/>
</dbReference>
<feature type="compositionally biased region" description="Basic and acidic residues" evidence="10">
    <location>
        <begin position="853"/>
        <end position="866"/>
    </location>
</feature>
<feature type="compositionally biased region" description="Basic and acidic residues" evidence="10">
    <location>
        <begin position="2091"/>
        <end position="2101"/>
    </location>
</feature>
<evidence type="ECO:0000256" key="10">
    <source>
        <dbReference type="SAM" id="MobiDB-lite"/>
    </source>
</evidence>
<dbReference type="PANTHER" id="PTHR12196">
    <property type="entry name" value="DOMAIN OF UNKNOWN FUNCTION 71 DUF71 -CONTAINING PROTEIN"/>
    <property type="match status" value="1"/>
</dbReference>
<feature type="compositionally biased region" description="Acidic residues" evidence="10">
    <location>
        <begin position="1450"/>
        <end position="1473"/>
    </location>
</feature>
<feature type="compositionally biased region" description="Polar residues" evidence="10">
    <location>
        <begin position="1523"/>
        <end position="1537"/>
    </location>
</feature>
<dbReference type="GO" id="GO:0017178">
    <property type="term" value="F:diphthine-ammonia ligase activity"/>
    <property type="evidence" value="ECO:0007669"/>
    <property type="project" value="UniProtKB-EC"/>
</dbReference>
<feature type="compositionally biased region" description="Pro residues" evidence="10">
    <location>
        <begin position="1001"/>
        <end position="1010"/>
    </location>
</feature>
<feature type="compositionally biased region" description="Basic and acidic residues" evidence="10">
    <location>
        <begin position="922"/>
        <end position="945"/>
    </location>
</feature>
<feature type="compositionally biased region" description="Basic and acidic residues" evidence="10">
    <location>
        <begin position="2148"/>
        <end position="2159"/>
    </location>
</feature>
<feature type="region of interest" description="Disordered" evidence="10">
    <location>
        <begin position="1693"/>
        <end position="1747"/>
    </location>
</feature>
<dbReference type="RefSeq" id="XP_067927720.1">
    <property type="nucleotide sequence ID" value="XM_068060310.1"/>
</dbReference>
<evidence type="ECO:0000256" key="1">
    <source>
        <dbReference type="ARBA" id="ARBA00005156"/>
    </source>
</evidence>
<evidence type="ECO:0000256" key="9">
    <source>
        <dbReference type="ARBA" id="ARBA00048108"/>
    </source>
</evidence>
<feature type="compositionally biased region" description="Low complexity" evidence="10">
    <location>
        <begin position="75"/>
        <end position="84"/>
    </location>
</feature>
<feature type="region of interest" description="Disordered" evidence="10">
    <location>
        <begin position="1426"/>
        <end position="1479"/>
    </location>
</feature>
<comment type="catalytic activity">
    <reaction evidence="9">
        <text>diphthine-[translation elongation factor 2] + NH4(+) + ATP = diphthamide-[translation elongation factor 2] + AMP + diphosphate + H(+)</text>
        <dbReference type="Rhea" id="RHEA:19753"/>
        <dbReference type="Rhea" id="RHEA-COMP:10172"/>
        <dbReference type="Rhea" id="RHEA-COMP:10174"/>
        <dbReference type="ChEBI" id="CHEBI:15378"/>
        <dbReference type="ChEBI" id="CHEBI:16692"/>
        <dbReference type="ChEBI" id="CHEBI:28938"/>
        <dbReference type="ChEBI" id="CHEBI:30616"/>
        <dbReference type="ChEBI" id="CHEBI:33019"/>
        <dbReference type="ChEBI" id="CHEBI:82696"/>
        <dbReference type="ChEBI" id="CHEBI:456215"/>
        <dbReference type="EC" id="6.3.1.14"/>
    </reaction>
</comment>
<feature type="compositionally biased region" description="Low complexity" evidence="10">
    <location>
        <begin position="1511"/>
        <end position="1522"/>
    </location>
</feature>
<dbReference type="VEuPathDB" id="ToxoDB:CSUI_000076"/>
<feature type="compositionally biased region" description="Low complexity" evidence="10">
    <location>
        <begin position="871"/>
        <end position="881"/>
    </location>
</feature>
<keyword evidence="6 12" id="KW-0067">ATP-binding</keyword>
<dbReference type="InterPro" id="IPR030662">
    <property type="entry name" value="DPH6/MJ0570"/>
</dbReference>
<dbReference type="NCBIfam" id="TIGR00290">
    <property type="entry name" value="MJ0570_dom"/>
    <property type="match status" value="1"/>
</dbReference>
<feature type="compositionally biased region" description="Basic and acidic residues" evidence="10">
    <location>
        <begin position="716"/>
        <end position="725"/>
    </location>
</feature>
<keyword evidence="4" id="KW-0436">Ligase</keyword>
<feature type="region of interest" description="Disordered" evidence="10">
    <location>
        <begin position="1634"/>
        <end position="1669"/>
    </location>
</feature>
<feature type="domain" description="Diphthamide synthase" evidence="11">
    <location>
        <begin position="324"/>
        <end position="535"/>
    </location>
</feature>
<dbReference type="Pfam" id="PF01902">
    <property type="entry name" value="Diphthami_syn_2"/>
    <property type="match status" value="1"/>
</dbReference>
<feature type="region of interest" description="Disordered" evidence="10">
    <location>
        <begin position="1330"/>
        <end position="1392"/>
    </location>
</feature>
<keyword evidence="5" id="KW-0547">Nucleotide-binding</keyword>
<evidence type="ECO:0000256" key="2">
    <source>
        <dbReference type="ARBA" id="ARBA00012089"/>
    </source>
</evidence>
<comment type="caution">
    <text evidence="12">The sequence shown here is derived from an EMBL/GenBank/DDBJ whole genome shotgun (WGS) entry which is preliminary data.</text>
</comment>
<feature type="compositionally biased region" description="Low complexity" evidence="10">
    <location>
        <begin position="1736"/>
        <end position="1747"/>
    </location>
</feature>
<organism evidence="12 13">
    <name type="scientific">Cystoisospora suis</name>
    <dbReference type="NCBI Taxonomy" id="483139"/>
    <lineage>
        <taxon>Eukaryota</taxon>
        <taxon>Sar</taxon>
        <taxon>Alveolata</taxon>
        <taxon>Apicomplexa</taxon>
        <taxon>Conoidasida</taxon>
        <taxon>Coccidia</taxon>
        <taxon>Eucoccidiorida</taxon>
        <taxon>Eimeriorina</taxon>
        <taxon>Sarcocystidae</taxon>
        <taxon>Cystoisospora</taxon>
    </lineage>
</organism>
<feature type="region of interest" description="Disordered" evidence="10">
    <location>
        <begin position="977"/>
        <end position="1010"/>
    </location>
</feature>
<evidence type="ECO:0000313" key="12">
    <source>
        <dbReference type="EMBL" id="PHJ26074.1"/>
    </source>
</evidence>
<dbReference type="SUPFAM" id="SSF52402">
    <property type="entry name" value="Adenine nucleotide alpha hydrolases-like"/>
    <property type="match status" value="1"/>
</dbReference>
<evidence type="ECO:0000256" key="6">
    <source>
        <dbReference type="ARBA" id="ARBA00022840"/>
    </source>
</evidence>
<evidence type="ECO:0000313" key="13">
    <source>
        <dbReference type="Proteomes" id="UP000221165"/>
    </source>
</evidence>
<evidence type="ECO:0000256" key="3">
    <source>
        <dbReference type="ARBA" id="ARBA00018426"/>
    </source>
</evidence>
<feature type="compositionally biased region" description="Low complexity" evidence="10">
    <location>
        <begin position="1703"/>
        <end position="1718"/>
    </location>
</feature>
<feature type="region of interest" description="Disordered" evidence="10">
    <location>
        <begin position="2322"/>
        <end position="2359"/>
    </location>
</feature>
<dbReference type="EMBL" id="MIGC01000030">
    <property type="protein sequence ID" value="PHJ26074.1"/>
    <property type="molecule type" value="Genomic_DNA"/>
</dbReference>
<evidence type="ECO:0000256" key="4">
    <source>
        <dbReference type="ARBA" id="ARBA00022598"/>
    </source>
</evidence>
<feature type="region of interest" description="Disordered" evidence="10">
    <location>
        <begin position="1799"/>
        <end position="1824"/>
    </location>
</feature>
<dbReference type="InterPro" id="IPR002761">
    <property type="entry name" value="Diphthami_syn_dom"/>
</dbReference>
<feature type="region of interest" description="Disordered" evidence="10">
    <location>
        <begin position="1511"/>
        <end position="1555"/>
    </location>
</feature>
<feature type="region of interest" description="Disordered" evidence="10">
    <location>
        <begin position="664"/>
        <end position="725"/>
    </location>
</feature>
<feature type="compositionally biased region" description="Low complexity" evidence="10">
    <location>
        <begin position="579"/>
        <end position="591"/>
    </location>
</feature>
<accession>A0A2C6LIB2</accession>
<dbReference type="OrthoDB" id="332586at2759"/>
<feature type="region of interest" description="Disordered" evidence="10">
    <location>
        <begin position="2248"/>
        <end position="2293"/>
    </location>
</feature>
<feature type="region of interest" description="Disordered" evidence="10">
    <location>
        <begin position="816"/>
        <end position="881"/>
    </location>
</feature>
<feature type="region of interest" description="Disordered" evidence="10">
    <location>
        <begin position="1873"/>
        <end position="1906"/>
    </location>
</feature>